<evidence type="ECO:0000313" key="9">
    <source>
        <dbReference type="Proteomes" id="UP001180020"/>
    </source>
</evidence>
<evidence type="ECO:0000256" key="1">
    <source>
        <dbReference type="ARBA" id="ARBA00004123"/>
    </source>
</evidence>
<dbReference type="SUPFAM" id="SSF57667">
    <property type="entry name" value="beta-beta-alpha zinc fingers"/>
    <property type="match status" value="1"/>
</dbReference>
<feature type="domain" description="C2H2-type" evidence="7">
    <location>
        <begin position="33"/>
        <end position="60"/>
    </location>
</feature>
<evidence type="ECO:0000256" key="5">
    <source>
        <dbReference type="ARBA" id="ARBA00023242"/>
    </source>
</evidence>
<accession>A0AAV9D5L6</accession>
<sequence>MSMSMSDPSLFCVHTPFKPTSKGTPATEVMKTFTCLYCSRWFFTSQAFGDHQNAHKKECRRPTLLPFGDLCHRHYRISSLYHHLHH</sequence>
<keyword evidence="4" id="KW-0862">Zinc</keyword>
<keyword evidence="3 6" id="KW-0863">Zinc-finger</keyword>
<dbReference type="PROSITE" id="PS00028">
    <property type="entry name" value="ZINC_FINGER_C2H2_1"/>
    <property type="match status" value="1"/>
</dbReference>
<reference evidence="8" key="1">
    <citation type="journal article" date="2023" name="Nat. Commun.">
        <title>Diploid and tetraploid genomes of Acorus and the evolution of monocots.</title>
        <authorList>
            <person name="Ma L."/>
            <person name="Liu K.W."/>
            <person name="Li Z."/>
            <person name="Hsiao Y.Y."/>
            <person name="Qi Y."/>
            <person name="Fu T."/>
            <person name="Tang G.D."/>
            <person name="Zhang D."/>
            <person name="Sun W.H."/>
            <person name="Liu D.K."/>
            <person name="Li Y."/>
            <person name="Chen G.Z."/>
            <person name="Liu X.D."/>
            <person name="Liao X.Y."/>
            <person name="Jiang Y.T."/>
            <person name="Yu X."/>
            <person name="Hao Y."/>
            <person name="Huang J."/>
            <person name="Zhao X.W."/>
            <person name="Ke S."/>
            <person name="Chen Y.Y."/>
            <person name="Wu W.L."/>
            <person name="Hsu J.L."/>
            <person name="Lin Y.F."/>
            <person name="Huang M.D."/>
            <person name="Li C.Y."/>
            <person name="Huang L."/>
            <person name="Wang Z.W."/>
            <person name="Zhao X."/>
            <person name="Zhong W.Y."/>
            <person name="Peng D.H."/>
            <person name="Ahmad S."/>
            <person name="Lan S."/>
            <person name="Zhang J.S."/>
            <person name="Tsai W.C."/>
            <person name="Van de Peer Y."/>
            <person name="Liu Z.J."/>
        </authorList>
    </citation>
    <scope>NUCLEOTIDE SEQUENCE</scope>
    <source>
        <strain evidence="8">CP</strain>
    </source>
</reference>
<dbReference type="EMBL" id="JAUJYO010000015">
    <property type="protein sequence ID" value="KAK1296221.1"/>
    <property type="molecule type" value="Genomic_DNA"/>
</dbReference>
<name>A0AAV9D5L6_ACOCL</name>
<evidence type="ECO:0000313" key="8">
    <source>
        <dbReference type="EMBL" id="KAK1296221.1"/>
    </source>
</evidence>
<dbReference type="InterPro" id="IPR044246">
    <property type="entry name" value="ZFP3-like"/>
</dbReference>
<dbReference type="Proteomes" id="UP001180020">
    <property type="component" value="Unassembled WGS sequence"/>
</dbReference>
<comment type="caution">
    <text evidence="8">The sequence shown here is derived from an EMBL/GenBank/DDBJ whole genome shotgun (WGS) entry which is preliminary data.</text>
</comment>
<evidence type="ECO:0000259" key="7">
    <source>
        <dbReference type="PROSITE" id="PS50157"/>
    </source>
</evidence>
<evidence type="ECO:0000256" key="4">
    <source>
        <dbReference type="ARBA" id="ARBA00022833"/>
    </source>
</evidence>
<reference evidence="8" key="2">
    <citation type="submission" date="2023-06" db="EMBL/GenBank/DDBJ databases">
        <authorList>
            <person name="Ma L."/>
            <person name="Liu K.-W."/>
            <person name="Li Z."/>
            <person name="Hsiao Y.-Y."/>
            <person name="Qi Y."/>
            <person name="Fu T."/>
            <person name="Tang G."/>
            <person name="Zhang D."/>
            <person name="Sun W.-H."/>
            <person name="Liu D.-K."/>
            <person name="Li Y."/>
            <person name="Chen G.-Z."/>
            <person name="Liu X.-D."/>
            <person name="Liao X.-Y."/>
            <person name="Jiang Y.-T."/>
            <person name="Yu X."/>
            <person name="Hao Y."/>
            <person name="Huang J."/>
            <person name="Zhao X.-W."/>
            <person name="Ke S."/>
            <person name="Chen Y.-Y."/>
            <person name="Wu W.-L."/>
            <person name="Hsu J.-L."/>
            <person name="Lin Y.-F."/>
            <person name="Huang M.-D."/>
            <person name="Li C.-Y."/>
            <person name="Huang L."/>
            <person name="Wang Z.-W."/>
            <person name="Zhao X."/>
            <person name="Zhong W.-Y."/>
            <person name="Peng D.-H."/>
            <person name="Ahmad S."/>
            <person name="Lan S."/>
            <person name="Zhang J.-S."/>
            <person name="Tsai W.-C."/>
            <person name="Van De Peer Y."/>
            <person name="Liu Z.-J."/>
        </authorList>
    </citation>
    <scope>NUCLEOTIDE SEQUENCE</scope>
    <source>
        <strain evidence="8">CP</strain>
        <tissue evidence="8">Leaves</tissue>
    </source>
</reference>
<dbReference type="AlphaFoldDB" id="A0AAV9D5L6"/>
<keyword evidence="9" id="KW-1185">Reference proteome</keyword>
<dbReference type="GO" id="GO:0008270">
    <property type="term" value="F:zinc ion binding"/>
    <property type="evidence" value="ECO:0007669"/>
    <property type="project" value="UniProtKB-KW"/>
</dbReference>
<keyword evidence="5" id="KW-0539">Nucleus</keyword>
<dbReference type="PROSITE" id="PS50157">
    <property type="entry name" value="ZINC_FINGER_C2H2_2"/>
    <property type="match status" value="1"/>
</dbReference>
<dbReference type="InterPro" id="IPR013087">
    <property type="entry name" value="Znf_C2H2_type"/>
</dbReference>
<organism evidence="8 9">
    <name type="scientific">Acorus calamus</name>
    <name type="common">Sweet flag</name>
    <dbReference type="NCBI Taxonomy" id="4465"/>
    <lineage>
        <taxon>Eukaryota</taxon>
        <taxon>Viridiplantae</taxon>
        <taxon>Streptophyta</taxon>
        <taxon>Embryophyta</taxon>
        <taxon>Tracheophyta</taxon>
        <taxon>Spermatophyta</taxon>
        <taxon>Magnoliopsida</taxon>
        <taxon>Liliopsida</taxon>
        <taxon>Acoraceae</taxon>
        <taxon>Acorus</taxon>
    </lineage>
</organism>
<dbReference type="GO" id="GO:0009788">
    <property type="term" value="P:negative regulation of abscisic acid-activated signaling pathway"/>
    <property type="evidence" value="ECO:0007669"/>
    <property type="project" value="InterPro"/>
</dbReference>
<evidence type="ECO:0000256" key="6">
    <source>
        <dbReference type="PROSITE-ProRule" id="PRU00042"/>
    </source>
</evidence>
<protein>
    <submittedName>
        <fullName evidence="8">Zinc finger protein 3</fullName>
    </submittedName>
</protein>
<comment type="subcellular location">
    <subcellularLocation>
        <location evidence="1">Nucleus</location>
    </subcellularLocation>
</comment>
<dbReference type="PANTHER" id="PTHR47287:SF15">
    <property type="entry name" value="ZINC FINGER PROTEIN 3-LIKE"/>
    <property type="match status" value="1"/>
</dbReference>
<dbReference type="GO" id="GO:0005634">
    <property type="term" value="C:nucleus"/>
    <property type="evidence" value="ECO:0007669"/>
    <property type="project" value="UniProtKB-SubCell"/>
</dbReference>
<gene>
    <name evidence="8" type="primary">ZFP3</name>
    <name evidence="8" type="ORF">QJS10_CPB15g00179</name>
</gene>
<dbReference type="PANTHER" id="PTHR47287">
    <property type="entry name" value="C2H2 AND C2HC ZINC FINGERS SUPERFAMILY PROTEIN"/>
    <property type="match status" value="1"/>
</dbReference>
<dbReference type="InterPro" id="IPR036236">
    <property type="entry name" value="Znf_C2H2_sf"/>
</dbReference>
<proteinExistence type="predicted"/>
<evidence type="ECO:0000256" key="2">
    <source>
        <dbReference type="ARBA" id="ARBA00022723"/>
    </source>
</evidence>
<keyword evidence="2" id="KW-0479">Metal-binding</keyword>
<evidence type="ECO:0000256" key="3">
    <source>
        <dbReference type="ARBA" id="ARBA00022771"/>
    </source>
</evidence>